<evidence type="ECO:0000259" key="1">
    <source>
        <dbReference type="Pfam" id="PF01796"/>
    </source>
</evidence>
<dbReference type="PANTHER" id="PTHR34075">
    <property type="entry name" value="BLR3430 PROTEIN"/>
    <property type="match status" value="1"/>
</dbReference>
<dbReference type="OrthoDB" id="5514845at2"/>
<dbReference type="InterPro" id="IPR012340">
    <property type="entry name" value="NA-bd_OB-fold"/>
</dbReference>
<feature type="domain" description="ChsH2 C-terminal OB-fold" evidence="1">
    <location>
        <begin position="55"/>
        <end position="113"/>
    </location>
</feature>
<accession>A0A261SJG6</accession>
<dbReference type="EMBL" id="NEVM01000001">
    <property type="protein sequence ID" value="OZI37171.1"/>
    <property type="molecule type" value="Genomic_DNA"/>
</dbReference>
<dbReference type="AlphaFoldDB" id="A0A261SJG6"/>
<dbReference type="PANTHER" id="PTHR34075:SF5">
    <property type="entry name" value="BLR3430 PROTEIN"/>
    <property type="match status" value="1"/>
</dbReference>
<protein>
    <recommendedName>
        <fullName evidence="1">ChsH2 C-terminal OB-fold domain-containing protein</fullName>
    </recommendedName>
</protein>
<name>A0A261SJG6_9BORD</name>
<dbReference type="InterPro" id="IPR052513">
    <property type="entry name" value="Thioester_dehydratase-like"/>
</dbReference>
<proteinExistence type="predicted"/>
<organism evidence="2 3">
    <name type="scientific">Bordetella genomosp. 10</name>
    <dbReference type="NCBI Taxonomy" id="1416804"/>
    <lineage>
        <taxon>Bacteria</taxon>
        <taxon>Pseudomonadati</taxon>
        <taxon>Pseudomonadota</taxon>
        <taxon>Betaproteobacteria</taxon>
        <taxon>Burkholderiales</taxon>
        <taxon>Alcaligenaceae</taxon>
        <taxon>Bordetella</taxon>
    </lineage>
</organism>
<dbReference type="SUPFAM" id="SSF50249">
    <property type="entry name" value="Nucleic acid-binding proteins"/>
    <property type="match status" value="1"/>
</dbReference>
<sequence length="129" mass="14354">MSEMPGEVIEGSPLSVYESFLRKGKLAYQWDKATGKPVFFPRVLAPGSGSTDLTWRVSEGRGSVYSVTVISPKNEPAYNVVLVDMDEGYRLMSRVEGIPAEDVRIGMRVRARVFDPGNEEPPYPIFVPE</sequence>
<evidence type="ECO:0000313" key="3">
    <source>
        <dbReference type="Proteomes" id="UP000216020"/>
    </source>
</evidence>
<comment type="caution">
    <text evidence="2">The sequence shown here is derived from an EMBL/GenBank/DDBJ whole genome shotgun (WGS) entry which is preliminary data.</text>
</comment>
<reference evidence="3" key="1">
    <citation type="submission" date="2017-05" db="EMBL/GenBank/DDBJ databases">
        <title>Complete and WGS of Bordetella genogroups.</title>
        <authorList>
            <person name="Spilker T."/>
            <person name="Lipuma J."/>
        </authorList>
    </citation>
    <scope>NUCLEOTIDE SEQUENCE [LARGE SCALE GENOMIC DNA]</scope>
    <source>
        <strain evidence="3">AU16122</strain>
    </source>
</reference>
<dbReference type="Pfam" id="PF01796">
    <property type="entry name" value="OB_ChsH2_C"/>
    <property type="match status" value="1"/>
</dbReference>
<evidence type="ECO:0000313" key="2">
    <source>
        <dbReference type="EMBL" id="OZI37171.1"/>
    </source>
</evidence>
<keyword evidence="3" id="KW-1185">Reference proteome</keyword>
<dbReference type="InterPro" id="IPR002878">
    <property type="entry name" value="ChsH2_C"/>
</dbReference>
<gene>
    <name evidence="2" type="ORF">CAL29_01700</name>
</gene>
<dbReference type="Proteomes" id="UP000216020">
    <property type="component" value="Unassembled WGS sequence"/>
</dbReference>